<evidence type="ECO:0000313" key="9">
    <source>
        <dbReference type="Proteomes" id="UP001153050"/>
    </source>
</evidence>
<evidence type="ECO:0000256" key="5">
    <source>
        <dbReference type="ARBA" id="ARBA00023136"/>
    </source>
</evidence>
<dbReference type="PANTHER" id="PTHR30287:SF2">
    <property type="entry name" value="BLL1001 PROTEIN"/>
    <property type="match status" value="1"/>
</dbReference>
<proteinExistence type="predicted"/>
<sequence>MADHATYRDNWPILSAVPEVWDRIAAGDGALINEQLARRRGLGLGDQITLPGGWRASIAGVYADYGNPIGQIIIGIDTLVQHYPDVPRLRYAIPIAPGKAEALGRDLRAEFGLPAQNVINQAGIKAFSLKVFERTFNVTAALNFLTLGVAGLAMFASLITLSGMRLPQLAPVWAMGLTRRHLAWLELSRGLLLAALTMLAAVPVGIALAFVLLVVVNVEAFGWRLPMHLFPGDWARLTALALLAAGLAAAVPAWRLARLSPSKLLKVFAHER</sequence>
<keyword evidence="4 6" id="KW-1133">Transmembrane helix</keyword>
<comment type="caution">
    <text evidence="8">The sequence shown here is derived from an EMBL/GenBank/DDBJ whole genome shotgun (WGS) entry which is preliminary data.</text>
</comment>
<gene>
    <name evidence="8" type="ORF">MES5069_740028</name>
</gene>
<evidence type="ECO:0000256" key="2">
    <source>
        <dbReference type="ARBA" id="ARBA00022475"/>
    </source>
</evidence>
<dbReference type="Proteomes" id="UP001153050">
    <property type="component" value="Unassembled WGS sequence"/>
</dbReference>
<evidence type="ECO:0000256" key="3">
    <source>
        <dbReference type="ARBA" id="ARBA00022692"/>
    </source>
</evidence>
<dbReference type="InterPro" id="IPR003838">
    <property type="entry name" value="ABC3_permease_C"/>
</dbReference>
<protein>
    <recommendedName>
        <fullName evidence="7">ABC3 transporter permease C-terminal domain-containing protein</fullName>
    </recommendedName>
</protein>
<evidence type="ECO:0000313" key="8">
    <source>
        <dbReference type="EMBL" id="CAH2408875.1"/>
    </source>
</evidence>
<keyword evidence="2" id="KW-1003">Cell membrane</keyword>
<name>A0ABN8KF56_9HYPH</name>
<feature type="domain" description="ABC3 transporter permease C-terminal" evidence="7">
    <location>
        <begin position="143"/>
        <end position="261"/>
    </location>
</feature>
<comment type="subcellular location">
    <subcellularLocation>
        <location evidence="1">Cell membrane</location>
        <topology evidence="1">Multi-pass membrane protein</topology>
    </subcellularLocation>
</comment>
<keyword evidence="5 6" id="KW-0472">Membrane</keyword>
<dbReference type="PANTHER" id="PTHR30287">
    <property type="entry name" value="MEMBRANE COMPONENT OF PREDICTED ABC SUPERFAMILY METABOLITE UPTAKE TRANSPORTER"/>
    <property type="match status" value="1"/>
</dbReference>
<organism evidence="8 9">
    <name type="scientific">Mesorhizobium escarrei</name>
    <dbReference type="NCBI Taxonomy" id="666018"/>
    <lineage>
        <taxon>Bacteria</taxon>
        <taxon>Pseudomonadati</taxon>
        <taxon>Pseudomonadota</taxon>
        <taxon>Alphaproteobacteria</taxon>
        <taxon>Hyphomicrobiales</taxon>
        <taxon>Phyllobacteriaceae</taxon>
        <taxon>Mesorhizobium</taxon>
    </lineage>
</organism>
<evidence type="ECO:0000259" key="7">
    <source>
        <dbReference type="Pfam" id="PF02687"/>
    </source>
</evidence>
<keyword evidence="3 6" id="KW-0812">Transmembrane</keyword>
<evidence type="ECO:0000256" key="6">
    <source>
        <dbReference type="SAM" id="Phobius"/>
    </source>
</evidence>
<dbReference type="Pfam" id="PF02687">
    <property type="entry name" value="FtsX"/>
    <property type="match status" value="1"/>
</dbReference>
<reference evidence="8 9" key="1">
    <citation type="submission" date="2022-03" db="EMBL/GenBank/DDBJ databases">
        <authorList>
            <person name="Brunel B."/>
        </authorList>
    </citation>
    <scope>NUCLEOTIDE SEQUENCE [LARGE SCALE GENOMIC DNA]</scope>
    <source>
        <strain evidence="8">STM5069sample</strain>
    </source>
</reference>
<dbReference type="EMBL" id="CAKXZT010000173">
    <property type="protein sequence ID" value="CAH2408875.1"/>
    <property type="molecule type" value="Genomic_DNA"/>
</dbReference>
<evidence type="ECO:0000256" key="4">
    <source>
        <dbReference type="ARBA" id="ARBA00022989"/>
    </source>
</evidence>
<keyword evidence="9" id="KW-1185">Reference proteome</keyword>
<evidence type="ECO:0000256" key="1">
    <source>
        <dbReference type="ARBA" id="ARBA00004651"/>
    </source>
</evidence>
<dbReference type="InterPro" id="IPR038766">
    <property type="entry name" value="Membrane_comp_ABC_pdt"/>
</dbReference>
<feature type="transmembrane region" description="Helical" evidence="6">
    <location>
        <begin position="140"/>
        <end position="161"/>
    </location>
</feature>
<feature type="transmembrane region" description="Helical" evidence="6">
    <location>
        <begin position="234"/>
        <end position="257"/>
    </location>
</feature>
<accession>A0ABN8KF56</accession>
<feature type="transmembrane region" description="Helical" evidence="6">
    <location>
        <begin position="190"/>
        <end position="214"/>
    </location>
</feature>